<dbReference type="Proteomes" id="UP000317839">
    <property type="component" value="Unassembled WGS sequence"/>
</dbReference>
<sequence length="198" mass="21921">MSVTESIRSRVLRIQKGEPFTTGDFLGLGSRPAVDKALSRFVEEGLIDRVARGVFVRPKTSKFVGRVMPSIAQVINAMAKSSGEILQIHGAEAVRRFQISTQMPVKPIYYTNGASREITVFNTKVRLIHTSSAKKLQHAGTNVGAAISALWYLGKDNVGKREVLLIKKGLSEVEFKRLCASRLPNWMSEALKQHITKV</sequence>
<evidence type="ECO:0000313" key="2">
    <source>
        <dbReference type="Proteomes" id="UP000317839"/>
    </source>
</evidence>
<dbReference type="EMBL" id="VIKR01000004">
    <property type="protein sequence ID" value="TQV73102.1"/>
    <property type="molecule type" value="Genomic_DNA"/>
</dbReference>
<dbReference type="RefSeq" id="WP_142943234.1">
    <property type="nucleotide sequence ID" value="NZ_VIKR01000004.1"/>
</dbReference>
<proteinExistence type="predicted"/>
<comment type="caution">
    <text evidence="1">The sequence shown here is derived from an EMBL/GenBank/DDBJ whole genome shotgun (WGS) entry which is preliminary data.</text>
</comment>
<reference evidence="1 2" key="1">
    <citation type="submission" date="2019-06" db="EMBL/GenBank/DDBJ databases">
        <title>Draft genome of Aliikangiella marina GYP-15.</title>
        <authorList>
            <person name="Wang G."/>
        </authorList>
    </citation>
    <scope>NUCLEOTIDE SEQUENCE [LARGE SCALE GENOMIC DNA]</scope>
    <source>
        <strain evidence="1 2">GYP-15</strain>
    </source>
</reference>
<name>A0A545T7E2_9GAMM</name>
<evidence type="ECO:0000313" key="1">
    <source>
        <dbReference type="EMBL" id="TQV73102.1"/>
    </source>
</evidence>
<organism evidence="1 2">
    <name type="scientific">Aliikangiella marina</name>
    <dbReference type="NCBI Taxonomy" id="1712262"/>
    <lineage>
        <taxon>Bacteria</taxon>
        <taxon>Pseudomonadati</taxon>
        <taxon>Pseudomonadota</taxon>
        <taxon>Gammaproteobacteria</taxon>
        <taxon>Oceanospirillales</taxon>
        <taxon>Pleioneaceae</taxon>
        <taxon>Aliikangiella</taxon>
    </lineage>
</organism>
<accession>A0A545T7E2</accession>
<dbReference type="InterPro" id="IPR045738">
    <property type="entry name" value="DUF6088"/>
</dbReference>
<dbReference type="AlphaFoldDB" id="A0A545T7E2"/>
<keyword evidence="2" id="KW-1185">Reference proteome</keyword>
<dbReference type="Pfam" id="PF19570">
    <property type="entry name" value="DUF6088"/>
    <property type="match status" value="1"/>
</dbReference>
<protein>
    <submittedName>
        <fullName evidence="1">Type IV toxin-antitoxin system AbiEi family antitoxin domain-containing protein</fullName>
    </submittedName>
</protein>
<dbReference type="OrthoDB" id="3181392at2"/>
<gene>
    <name evidence="1" type="ORF">FLL45_16750</name>
</gene>